<feature type="compositionally biased region" description="Basic and acidic residues" evidence="1">
    <location>
        <begin position="185"/>
        <end position="206"/>
    </location>
</feature>
<evidence type="ECO:0000313" key="3">
    <source>
        <dbReference type="EMBL" id="OGL78450.1"/>
    </source>
</evidence>
<protein>
    <recommendedName>
        <fullName evidence="2">NYN domain-containing protein</fullName>
    </recommendedName>
</protein>
<comment type="caution">
    <text evidence="3">The sequence shown here is derived from an EMBL/GenBank/DDBJ whole genome shotgun (WGS) entry which is preliminary data.</text>
</comment>
<feature type="domain" description="NYN" evidence="2">
    <location>
        <begin position="8"/>
        <end position="155"/>
    </location>
</feature>
<dbReference type="InterPro" id="IPR021139">
    <property type="entry name" value="NYN"/>
</dbReference>
<evidence type="ECO:0000259" key="2">
    <source>
        <dbReference type="Pfam" id="PF01936"/>
    </source>
</evidence>
<dbReference type="PANTHER" id="PTHR35458">
    <property type="entry name" value="SLR0755 PROTEIN"/>
    <property type="match status" value="1"/>
</dbReference>
<dbReference type="Proteomes" id="UP000176603">
    <property type="component" value="Unassembled WGS sequence"/>
</dbReference>
<evidence type="ECO:0000256" key="1">
    <source>
        <dbReference type="SAM" id="MobiDB-lite"/>
    </source>
</evidence>
<dbReference type="GO" id="GO:0004540">
    <property type="term" value="F:RNA nuclease activity"/>
    <property type="evidence" value="ECO:0007669"/>
    <property type="project" value="InterPro"/>
</dbReference>
<organism evidence="3 4">
    <name type="scientific">Candidatus Uhrbacteria bacterium RIFCSPHIGHO2_12_FULL_60_25</name>
    <dbReference type="NCBI Taxonomy" id="1802399"/>
    <lineage>
        <taxon>Bacteria</taxon>
        <taxon>Candidatus Uhriibacteriota</taxon>
    </lineage>
</organism>
<dbReference type="CDD" id="cd10911">
    <property type="entry name" value="PIN_LabA"/>
    <property type="match status" value="1"/>
</dbReference>
<dbReference type="Gene3D" id="3.40.50.1010">
    <property type="entry name" value="5'-nuclease"/>
    <property type="match status" value="1"/>
</dbReference>
<reference evidence="3 4" key="1">
    <citation type="journal article" date="2016" name="Nat. Commun.">
        <title>Thousands of microbial genomes shed light on interconnected biogeochemical processes in an aquifer system.</title>
        <authorList>
            <person name="Anantharaman K."/>
            <person name="Brown C.T."/>
            <person name="Hug L.A."/>
            <person name="Sharon I."/>
            <person name="Castelle C.J."/>
            <person name="Probst A.J."/>
            <person name="Thomas B.C."/>
            <person name="Singh A."/>
            <person name="Wilkins M.J."/>
            <person name="Karaoz U."/>
            <person name="Brodie E.L."/>
            <person name="Williams K.H."/>
            <person name="Hubbard S.S."/>
            <person name="Banfield J.F."/>
        </authorList>
    </citation>
    <scope>NUCLEOTIDE SEQUENCE [LARGE SCALE GENOMIC DNA]</scope>
</reference>
<feature type="region of interest" description="Disordered" evidence="1">
    <location>
        <begin position="175"/>
        <end position="236"/>
    </location>
</feature>
<dbReference type="PANTHER" id="PTHR35458:SF8">
    <property type="entry name" value="SLR0650 PROTEIN"/>
    <property type="match status" value="1"/>
</dbReference>
<dbReference type="STRING" id="1802399.A3E39_03165"/>
<dbReference type="AlphaFoldDB" id="A0A1F7UJK2"/>
<gene>
    <name evidence="3" type="ORF">A3E39_03165</name>
</gene>
<accession>A0A1F7UJK2</accession>
<dbReference type="EMBL" id="MGEH01000031">
    <property type="protein sequence ID" value="OGL78450.1"/>
    <property type="molecule type" value="Genomic_DNA"/>
</dbReference>
<dbReference type="InterPro" id="IPR047140">
    <property type="entry name" value="LabA"/>
</dbReference>
<evidence type="ECO:0000313" key="4">
    <source>
        <dbReference type="Proteomes" id="UP000176603"/>
    </source>
</evidence>
<proteinExistence type="predicted"/>
<dbReference type="Pfam" id="PF01936">
    <property type="entry name" value="NYN"/>
    <property type="match status" value="1"/>
</dbReference>
<name>A0A1F7UJK2_9BACT</name>
<sequence>MIKRPEQRVAIFIDTQNMYHSAKHLFGARLNFSKLVETMTAGRTLVRAFAYVARSKTGEEKAFLEALQAAGIELRIKDVIEFSSGERKADWDVGMAIDAVKFAERVDVIILITGDGDFVPLVEYLKAKSIIVEVAAFGDSTAKALRESADYFFDIADQRRTLLMGSGILRSFRTPRPISHPAPRVTDEGLHMSPHKEAPTERHEKEIEEDLQLNGPAKTGRRPAASGGRRKIRVTI</sequence>